<evidence type="ECO:0000259" key="2">
    <source>
        <dbReference type="Pfam" id="PF20009"/>
    </source>
</evidence>
<gene>
    <name evidence="3" type="ORF">HUO14_03205</name>
</gene>
<dbReference type="InterPro" id="IPR045474">
    <property type="entry name" value="GEVED"/>
</dbReference>
<feature type="signal peptide" evidence="1">
    <location>
        <begin position="1"/>
        <end position="23"/>
    </location>
</feature>
<dbReference type="EMBL" id="JABWMH010000001">
    <property type="protein sequence ID" value="NVD26914.1"/>
    <property type="molecule type" value="Genomic_DNA"/>
</dbReference>
<evidence type="ECO:0000313" key="4">
    <source>
        <dbReference type="Proteomes" id="UP000652427"/>
    </source>
</evidence>
<dbReference type="InterPro" id="IPR047589">
    <property type="entry name" value="DUF11_rpt"/>
</dbReference>
<dbReference type="Proteomes" id="UP000652427">
    <property type="component" value="Unassembled WGS sequence"/>
</dbReference>
<accession>A0ABX2MZQ6</accession>
<name>A0ABX2MZQ6_9SPHN</name>
<sequence length="541" mass="56117">MRYFLLSLASLFASVLLTAAAEAQTTTCHGRPITVLDFRNPVLISGSSLSAGAIYRFSNVATGVDARVSIIALNGATLATIDRDTGLVNNFQPELGGTDARSVDFNISFVTAGGSTPVALDVAASGIDIDGDSGSLREYVEFSRPLASYVLENPTNLDVNFSGPSVAANIRFESRTNFTAPGIDPTATQNIVSVQYTGTSSFNYRIGALGTGSTTRLTSLDFSCPVLSFPSTAPQSPQDFGDALLGYGNPAHDIVAGILLGSNNTTEAGSYNSTTASGDTGDDGVTFSAMTQRQTATHTATVSGSGGRLQAWIDWNGDGDFADPGEQIATNVQDNGTGDSNSSIGIIGLAIDVPIDATTNPTIARFRWSTQDNLGATQIASNGEVEDYQVTIAGTAIYQVAKSSTVLDVSGLGRFAIPGNDVVYTITVTNTGTAPSSADSTFVLDSLPPEVVFFNGDIDDAGPATGAVYFTQNGAGLSFSNATDLKFSDSDSPPAAFSSCTYVPAAGYDPMVRHVCLNPKGEMASGSPAPSFNLQLRVRIQ</sequence>
<comment type="caution">
    <text evidence="3">The sequence shown here is derived from an EMBL/GenBank/DDBJ whole genome shotgun (WGS) entry which is preliminary data.</text>
</comment>
<proteinExistence type="predicted"/>
<dbReference type="Pfam" id="PF20009">
    <property type="entry name" value="GEVED"/>
    <property type="match status" value="1"/>
</dbReference>
<keyword evidence="1" id="KW-0732">Signal</keyword>
<reference evidence="3 4" key="1">
    <citation type="submission" date="2020-06" db="EMBL/GenBank/DDBJ databases">
        <authorList>
            <person name="Kim S.-J."/>
            <person name="Park S.-J."/>
        </authorList>
    </citation>
    <scope>NUCLEOTIDE SEQUENCE [LARGE SCALE GENOMIC DNA]</scope>
    <source>
        <strain evidence="3 4">SW-151</strain>
    </source>
</reference>
<protein>
    <recommendedName>
        <fullName evidence="2">GEVED domain-containing protein</fullName>
    </recommendedName>
</protein>
<dbReference type="NCBIfam" id="TIGR01451">
    <property type="entry name" value="B_ant_repeat"/>
    <property type="match status" value="1"/>
</dbReference>
<organism evidence="3 4">
    <name type="scientific">Parasphingorhabdus flavimaris</name>
    <dbReference type="NCBI Taxonomy" id="266812"/>
    <lineage>
        <taxon>Bacteria</taxon>
        <taxon>Pseudomonadati</taxon>
        <taxon>Pseudomonadota</taxon>
        <taxon>Alphaproteobacteria</taxon>
        <taxon>Sphingomonadales</taxon>
        <taxon>Sphingomonadaceae</taxon>
        <taxon>Parasphingorhabdus</taxon>
    </lineage>
</organism>
<feature type="domain" description="GEVED" evidence="2">
    <location>
        <begin position="309"/>
        <end position="391"/>
    </location>
</feature>
<evidence type="ECO:0000313" key="3">
    <source>
        <dbReference type="EMBL" id="NVD26914.1"/>
    </source>
</evidence>
<keyword evidence="4" id="KW-1185">Reference proteome</keyword>
<dbReference type="RefSeq" id="WP_176278422.1">
    <property type="nucleotide sequence ID" value="NZ_JABWMH010000001.1"/>
</dbReference>
<evidence type="ECO:0000256" key="1">
    <source>
        <dbReference type="SAM" id="SignalP"/>
    </source>
</evidence>
<feature type="chain" id="PRO_5046011376" description="GEVED domain-containing protein" evidence="1">
    <location>
        <begin position="24"/>
        <end position="541"/>
    </location>
</feature>